<keyword evidence="3" id="KW-1185">Reference proteome</keyword>
<comment type="caution">
    <text evidence="2">The sequence shown here is derived from an EMBL/GenBank/DDBJ whole genome shotgun (WGS) entry which is preliminary data.</text>
</comment>
<protein>
    <submittedName>
        <fullName evidence="2">PEP-CTERM sorting domain-containing protein</fullName>
    </submittedName>
</protein>
<dbReference type="InterPro" id="IPR018247">
    <property type="entry name" value="EF_Hand_1_Ca_BS"/>
</dbReference>
<evidence type="ECO:0000256" key="1">
    <source>
        <dbReference type="SAM" id="SignalP"/>
    </source>
</evidence>
<dbReference type="EMBL" id="JANUHA010000002">
    <property type="protein sequence ID" value="MCS0595481.1"/>
    <property type="molecule type" value="Genomic_DNA"/>
</dbReference>
<dbReference type="RefSeq" id="WP_258826540.1">
    <property type="nucleotide sequence ID" value="NZ_JANUHA010000002.1"/>
</dbReference>
<accession>A0ABT2AGX2</accession>
<dbReference type="InterPro" id="IPR013424">
    <property type="entry name" value="Ice-binding_C"/>
</dbReference>
<evidence type="ECO:0000313" key="2">
    <source>
        <dbReference type="EMBL" id="MCS0595481.1"/>
    </source>
</evidence>
<evidence type="ECO:0000313" key="3">
    <source>
        <dbReference type="Proteomes" id="UP001206572"/>
    </source>
</evidence>
<name>A0ABT2AGX2_9BURK</name>
<proteinExistence type="predicted"/>
<organism evidence="2 3">
    <name type="scientific">Massilia agri</name>
    <dbReference type="NCBI Taxonomy" id="1886785"/>
    <lineage>
        <taxon>Bacteria</taxon>
        <taxon>Pseudomonadati</taxon>
        <taxon>Pseudomonadota</taxon>
        <taxon>Betaproteobacteria</taxon>
        <taxon>Burkholderiales</taxon>
        <taxon>Oxalobacteraceae</taxon>
        <taxon>Telluria group</taxon>
        <taxon>Massilia</taxon>
    </lineage>
</organism>
<dbReference type="PROSITE" id="PS00018">
    <property type="entry name" value="EF_HAND_1"/>
    <property type="match status" value="1"/>
</dbReference>
<sequence>MTMVKRLLLGAALALAAGMAQAQEGAWNVQFTDVMGRITYGWSPEPPPPPPYEPANLSAFVRGEDSNGDGWIDETEVSELRFGHDNIAGDYANCGASLGVNDSCSLEHFRFVPDGPLGPTFEMKAHWSQGSGYDLQETLLDIGTQNQNYRFQVYRQLFGYYYWTEDTQLLVSAVPEPAHGAMLAAGLALLGLRRRQARTG</sequence>
<keyword evidence="1" id="KW-0732">Signal</keyword>
<gene>
    <name evidence="2" type="ORF">NX780_03900</name>
</gene>
<feature type="signal peptide" evidence="1">
    <location>
        <begin position="1"/>
        <end position="22"/>
    </location>
</feature>
<reference evidence="2 3" key="1">
    <citation type="submission" date="2022-08" db="EMBL/GenBank/DDBJ databases">
        <title>Reclassification of Massilia species as members of the genera Telluria, Duganella, Pseudoduganella, Mokoshia gen. nov. and Zemynaea gen. nov. using orthogonal and non-orthogonal genome-based approaches.</title>
        <authorList>
            <person name="Bowman J.P."/>
        </authorList>
    </citation>
    <scope>NUCLEOTIDE SEQUENCE [LARGE SCALE GENOMIC DNA]</scope>
    <source>
        <strain evidence="2 3">JCM 31661</strain>
    </source>
</reference>
<feature type="chain" id="PRO_5047490240" evidence="1">
    <location>
        <begin position="23"/>
        <end position="200"/>
    </location>
</feature>
<dbReference type="Proteomes" id="UP001206572">
    <property type="component" value="Unassembled WGS sequence"/>
</dbReference>
<dbReference type="NCBIfam" id="TIGR02595">
    <property type="entry name" value="PEP_CTERM"/>
    <property type="match status" value="1"/>
</dbReference>